<organism evidence="1 2">
    <name type="scientific">Polarella glacialis</name>
    <name type="common">Dinoflagellate</name>
    <dbReference type="NCBI Taxonomy" id="89957"/>
    <lineage>
        <taxon>Eukaryota</taxon>
        <taxon>Sar</taxon>
        <taxon>Alveolata</taxon>
        <taxon>Dinophyceae</taxon>
        <taxon>Suessiales</taxon>
        <taxon>Suessiaceae</taxon>
        <taxon>Polarella</taxon>
    </lineage>
</organism>
<reference evidence="1" key="1">
    <citation type="submission" date="2021-02" db="EMBL/GenBank/DDBJ databases">
        <authorList>
            <person name="Dougan E. K."/>
            <person name="Rhodes N."/>
            <person name="Thang M."/>
            <person name="Chan C."/>
        </authorList>
    </citation>
    <scope>NUCLEOTIDE SEQUENCE</scope>
</reference>
<sequence length="288" mass="32483">NTPRCRITARGADGLGHQMEAKLTCMAVAAALGFEYIHVPLHHLDHKANATEIEEFLNLGAPYEHYSNWRGDDPILKKRDAPNVGRCKEPGWIRRVELGTETCKADGKTLYWHDNCWDRFYCYGFAESGFLYNLVPQFQRLYFAKPKPEPNWLEGMPGNWGAKVVMHIRGGDGAQISTDFYIRAREDLRKLLGGAGKSPPLFRVQTDANATMLLERVPALLGPDTIFDDKYSSTVTLAFHRMVVADAFVMARSGLSMTAAFIGNQSTVFMPHSCWDRQALPHWTKRSC</sequence>
<evidence type="ECO:0000313" key="1">
    <source>
        <dbReference type="EMBL" id="CAE8660146.1"/>
    </source>
</evidence>
<gene>
    <name evidence="1" type="ORF">PGLA2088_LOCUS14059</name>
</gene>
<accession>A0A813IXF9</accession>
<protein>
    <submittedName>
        <fullName evidence="1">Uncharacterized protein</fullName>
    </submittedName>
</protein>
<dbReference type="Proteomes" id="UP000626109">
    <property type="component" value="Unassembled WGS sequence"/>
</dbReference>
<dbReference type="AlphaFoldDB" id="A0A813IXF9"/>
<dbReference type="EMBL" id="CAJNNW010017014">
    <property type="protein sequence ID" value="CAE8660146.1"/>
    <property type="molecule type" value="Genomic_DNA"/>
</dbReference>
<proteinExistence type="predicted"/>
<evidence type="ECO:0000313" key="2">
    <source>
        <dbReference type="Proteomes" id="UP000626109"/>
    </source>
</evidence>
<feature type="non-terminal residue" evidence="1">
    <location>
        <position position="288"/>
    </location>
</feature>
<name>A0A813IXF9_POLGL</name>
<comment type="caution">
    <text evidence="1">The sequence shown here is derived from an EMBL/GenBank/DDBJ whole genome shotgun (WGS) entry which is preliminary data.</text>
</comment>